<dbReference type="EMBL" id="CP133548">
    <property type="protein sequence ID" value="WMS88939.1"/>
    <property type="molecule type" value="Genomic_DNA"/>
</dbReference>
<reference evidence="1 2" key="1">
    <citation type="submission" date="2023-08" db="EMBL/GenBank/DDBJ databases">
        <title>Pleionea litopenaei sp. nov., isolated from stomach of juvenile Litopenaeus vannamei.</title>
        <authorList>
            <person name="Rho A.M."/>
            <person name="Hwang C.Y."/>
        </authorList>
    </citation>
    <scope>NUCLEOTIDE SEQUENCE [LARGE SCALE GENOMIC DNA]</scope>
    <source>
        <strain evidence="1 2">HL-JVS1</strain>
    </source>
</reference>
<dbReference type="RefSeq" id="WP_309204158.1">
    <property type="nucleotide sequence ID" value="NZ_CP133548.1"/>
</dbReference>
<evidence type="ECO:0000313" key="1">
    <source>
        <dbReference type="EMBL" id="WMS88939.1"/>
    </source>
</evidence>
<gene>
    <name evidence="1" type="ORF">Q9312_08495</name>
</gene>
<dbReference type="Proteomes" id="UP001239782">
    <property type="component" value="Chromosome"/>
</dbReference>
<accession>A0AA51RWS9</accession>
<dbReference type="AlphaFoldDB" id="A0AA51RWS9"/>
<proteinExistence type="predicted"/>
<dbReference type="KEGG" id="plei:Q9312_08495"/>
<name>A0AA51RWS9_9GAMM</name>
<keyword evidence="2" id="KW-1185">Reference proteome</keyword>
<organism evidence="1 2">
    <name type="scientific">Pleionea litopenaei</name>
    <dbReference type="NCBI Taxonomy" id="3070815"/>
    <lineage>
        <taxon>Bacteria</taxon>
        <taxon>Pseudomonadati</taxon>
        <taxon>Pseudomonadota</taxon>
        <taxon>Gammaproteobacteria</taxon>
        <taxon>Oceanospirillales</taxon>
        <taxon>Pleioneaceae</taxon>
        <taxon>Pleionea</taxon>
    </lineage>
</organism>
<sequence length="212" mass="24401">MKTIAIGPFIIYSWEVNSSNEFNFLMVDRQSGYAAIFDFSIILSTEQIQQFQNSVLSIIKSQDYSLQWWFSSHPINKENIIIEQCSDVILAMSDKHKAMKLEDNQSIDYFYTQDEIITLGNQALNILYTSTSYEIIWSEPLLLMLQVKVNDQPVKVNDQPVKDNGQQATVNHTSEPINSSKIREILSKLPNYSEVLSNTTDCKQPFRLCDLQ</sequence>
<evidence type="ECO:0000313" key="2">
    <source>
        <dbReference type="Proteomes" id="UP001239782"/>
    </source>
</evidence>
<protein>
    <submittedName>
        <fullName evidence="1">Uncharacterized protein</fullName>
    </submittedName>
</protein>